<dbReference type="EMBL" id="FOCE01000004">
    <property type="protein sequence ID" value="SEN32791.1"/>
    <property type="molecule type" value="Genomic_DNA"/>
</dbReference>
<sequence>MAINLFGKGGGSKGGGGDGPGAMPPDFALHAMIAEVRGYWEGLRRGPHLPPREAIDPRGIRGALQGAFLVERIAPGIGRLRIAGMNFTDLMGMDAHGMPLTALFDPMGRARLGTLLEQVFQRPAILDMQLAPESGLGRPPLKARMILLPLDGTGARAETALGCLALSGDVGRCPRRLQILTARTEPLSPGSPDLRSAEARLTAFAEPKAAFAVKENAKTKPWLRLVDLGGP</sequence>
<proteinExistence type="predicted"/>
<dbReference type="AlphaFoldDB" id="A0A1H8FLW1"/>
<accession>A0A1H8FLW1</accession>
<dbReference type="Proteomes" id="UP000198761">
    <property type="component" value="Unassembled WGS sequence"/>
</dbReference>
<keyword evidence="2" id="KW-1185">Reference proteome</keyword>
<organism evidence="1 2">
    <name type="scientific">Gemmobacter aquatilis</name>
    <dbReference type="NCBI Taxonomy" id="933059"/>
    <lineage>
        <taxon>Bacteria</taxon>
        <taxon>Pseudomonadati</taxon>
        <taxon>Pseudomonadota</taxon>
        <taxon>Alphaproteobacteria</taxon>
        <taxon>Rhodobacterales</taxon>
        <taxon>Paracoccaceae</taxon>
        <taxon>Gemmobacter</taxon>
    </lineage>
</organism>
<dbReference type="Pfam" id="PF07310">
    <property type="entry name" value="PAS_5"/>
    <property type="match status" value="1"/>
</dbReference>
<reference evidence="1 2" key="1">
    <citation type="submission" date="2016-10" db="EMBL/GenBank/DDBJ databases">
        <authorList>
            <person name="de Groot N.N."/>
        </authorList>
    </citation>
    <scope>NUCLEOTIDE SEQUENCE [LARGE SCALE GENOMIC DNA]</scope>
    <source>
        <strain evidence="1 2">DSM 3857</strain>
    </source>
</reference>
<dbReference type="RefSeq" id="WP_175482069.1">
    <property type="nucleotide sequence ID" value="NZ_FOCE01000004.1"/>
</dbReference>
<dbReference type="InterPro" id="IPR009922">
    <property type="entry name" value="DUF1457"/>
</dbReference>
<gene>
    <name evidence="1" type="ORF">SAMN04488103_104203</name>
</gene>
<name>A0A1H8FLW1_9RHOB</name>
<evidence type="ECO:0000313" key="1">
    <source>
        <dbReference type="EMBL" id="SEN32791.1"/>
    </source>
</evidence>
<protein>
    <submittedName>
        <fullName evidence="1">PAS domain-containing protein</fullName>
    </submittedName>
</protein>
<dbReference type="STRING" id="933059.SAMN04488103_104203"/>
<evidence type="ECO:0000313" key="2">
    <source>
        <dbReference type="Proteomes" id="UP000198761"/>
    </source>
</evidence>